<protein>
    <submittedName>
        <fullName evidence="7">DNA repair protein</fullName>
    </submittedName>
</protein>
<evidence type="ECO:0000256" key="4">
    <source>
        <dbReference type="ARBA" id="ARBA00022833"/>
    </source>
</evidence>
<evidence type="ECO:0000313" key="7">
    <source>
        <dbReference type="EMBL" id="KYF92847.1"/>
    </source>
</evidence>
<dbReference type="GO" id="GO:0008237">
    <property type="term" value="F:metallopeptidase activity"/>
    <property type="evidence" value="ECO:0007669"/>
    <property type="project" value="UniProtKB-KW"/>
</dbReference>
<organism evidence="7 8">
    <name type="scientific">Sorangium cellulosum</name>
    <name type="common">Polyangium cellulosum</name>
    <dbReference type="NCBI Taxonomy" id="56"/>
    <lineage>
        <taxon>Bacteria</taxon>
        <taxon>Pseudomonadati</taxon>
        <taxon>Myxococcota</taxon>
        <taxon>Polyangia</taxon>
        <taxon>Polyangiales</taxon>
        <taxon>Polyangiaceae</taxon>
        <taxon>Sorangium</taxon>
    </lineage>
</organism>
<evidence type="ECO:0000256" key="1">
    <source>
        <dbReference type="ARBA" id="ARBA00022670"/>
    </source>
</evidence>
<reference evidence="7 8" key="1">
    <citation type="submission" date="2014-02" db="EMBL/GenBank/DDBJ databases">
        <title>The small core and large imbalanced accessory genome model reveals a collaborative survival strategy of Sorangium cellulosum strains in nature.</title>
        <authorList>
            <person name="Han K."/>
            <person name="Peng R."/>
            <person name="Blom J."/>
            <person name="Li Y.-Z."/>
        </authorList>
    </citation>
    <scope>NUCLEOTIDE SEQUENCE [LARGE SCALE GENOMIC DNA]</scope>
    <source>
        <strain evidence="7 8">So0011-07</strain>
    </source>
</reference>
<dbReference type="PROSITE" id="PS01302">
    <property type="entry name" value="UPF0758"/>
    <property type="match status" value="1"/>
</dbReference>
<dbReference type="AlphaFoldDB" id="A0A150SKP8"/>
<dbReference type="PROSITE" id="PS50249">
    <property type="entry name" value="MPN"/>
    <property type="match status" value="1"/>
</dbReference>
<keyword evidence="3" id="KW-0378">Hydrolase</keyword>
<evidence type="ECO:0000313" key="8">
    <source>
        <dbReference type="Proteomes" id="UP000075635"/>
    </source>
</evidence>
<dbReference type="Proteomes" id="UP000075635">
    <property type="component" value="Unassembled WGS sequence"/>
</dbReference>
<comment type="caution">
    <text evidence="7">The sequence shown here is derived from an EMBL/GenBank/DDBJ whole genome shotgun (WGS) entry which is preliminary data.</text>
</comment>
<keyword evidence="4" id="KW-0862">Zinc</keyword>
<dbReference type="InterPro" id="IPR037518">
    <property type="entry name" value="MPN"/>
</dbReference>
<dbReference type="Pfam" id="PF04002">
    <property type="entry name" value="RadC"/>
    <property type="match status" value="1"/>
</dbReference>
<evidence type="ECO:0000256" key="3">
    <source>
        <dbReference type="ARBA" id="ARBA00022801"/>
    </source>
</evidence>
<feature type="domain" description="MPN" evidence="6">
    <location>
        <begin position="89"/>
        <end position="209"/>
    </location>
</feature>
<dbReference type="EMBL" id="JEMB01000873">
    <property type="protein sequence ID" value="KYF92847.1"/>
    <property type="molecule type" value="Genomic_DNA"/>
</dbReference>
<dbReference type="PANTHER" id="PTHR30471:SF3">
    <property type="entry name" value="UPF0758 PROTEIN YEES-RELATED"/>
    <property type="match status" value="1"/>
</dbReference>
<dbReference type="CDD" id="cd08071">
    <property type="entry name" value="MPN_DUF2466"/>
    <property type="match status" value="1"/>
</dbReference>
<keyword evidence="2" id="KW-0479">Metal-binding</keyword>
<keyword evidence="1" id="KW-0645">Protease</keyword>
<name>A0A150SKP8_SORCE</name>
<evidence type="ECO:0000256" key="5">
    <source>
        <dbReference type="ARBA" id="ARBA00023049"/>
    </source>
</evidence>
<dbReference type="GO" id="GO:0006508">
    <property type="term" value="P:proteolysis"/>
    <property type="evidence" value="ECO:0007669"/>
    <property type="project" value="UniProtKB-KW"/>
</dbReference>
<dbReference type="GO" id="GO:0046872">
    <property type="term" value="F:metal ion binding"/>
    <property type="evidence" value="ECO:0007669"/>
    <property type="project" value="UniProtKB-KW"/>
</dbReference>
<gene>
    <name evidence="7" type="ORF">BE17_01205</name>
</gene>
<evidence type="ECO:0000259" key="6">
    <source>
        <dbReference type="PROSITE" id="PS50249"/>
    </source>
</evidence>
<dbReference type="Gene3D" id="3.40.140.10">
    <property type="entry name" value="Cytidine Deaminase, domain 2"/>
    <property type="match status" value="1"/>
</dbReference>
<dbReference type="InterPro" id="IPR001405">
    <property type="entry name" value="UPF0758"/>
</dbReference>
<evidence type="ECO:0000256" key="2">
    <source>
        <dbReference type="ARBA" id="ARBA00022723"/>
    </source>
</evidence>
<proteinExistence type="predicted"/>
<dbReference type="InterPro" id="IPR025657">
    <property type="entry name" value="RadC_JAB"/>
</dbReference>
<keyword evidence="5" id="KW-0482">Metalloprotease</keyword>
<accession>A0A150SKP8</accession>
<sequence>MSDAADSPPAATLVDLPTAPEATLVDLVLGIPGAASRVLGMHGLLELGRLTPYALAQRTELALHDAQRLLAAFELGRRVHAARSRRTRPLRSPRDIARFFEPMLAHLVHEELWMAALDVHHRVRGVRMLSRGGLGGTLVEQADVLRAALEMAATSFVLCHNHPSGDPKPTDEDVFLTNAVEHAAHLIGVPLDDHVIVTPAGRFSSVFRR</sequence>
<dbReference type="PANTHER" id="PTHR30471">
    <property type="entry name" value="DNA REPAIR PROTEIN RADC"/>
    <property type="match status" value="1"/>
</dbReference>
<dbReference type="InterPro" id="IPR020891">
    <property type="entry name" value="UPF0758_CS"/>
</dbReference>